<dbReference type="EMBL" id="BGPR01004220">
    <property type="protein sequence ID" value="GBM97292.1"/>
    <property type="molecule type" value="Genomic_DNA"/>
</dbReference>
<protein>
    <submittedName>
        <fullName evidence="1">Uncharacterized protein</fullName>
    </submittedName>
</protein>
<accession>A0A4Y2K7N5</accession>
<comment type="caution">
    <text evidence="1">The sequence shown here is derived from an EMBL/GenBank/DDBJ whole genome shotgun (WGS) entry which is preliminary data.</text>
</comment>
<dbReference type="Proteomes" id="UP000499080">
    <property type="component" value="Unassembled WGS sequence"/>
</dbReference>
<gene>
    <name evidence="1" type="ORF">AVEN_128822_1</name>
</gene>
<keyword evidence="2" id="KW-1185">Reference proteome</keyword>
<reference evidence="1 2" key="1">
    <citation type="journal article" date="2019" name="Sci. Rep.">
        <title>Orb-weaving spider Araneus ventricosus genome elucidates the spidroin gene catalogue.</title>
        <authorList>
            <person name="Kono N."/>
            <person name="Nakamura H."/>
            <person name="Ohtoshi R."/>
            <person name="Moran D.A.P."/>
            <person name="Shinohara A."/>
            <person name="Yoshida Y."/>
            <person name="Fujiwara M."/>
            <person name="Mori M."/>
            <person name="Tomita M."/>
            <person name="Arakawa K."/>
        </authorList>
    </citation>
    <scope>NUCLEOTIDE SEQUENCE [LARGE SCALE GENOMIC DNA]</scope>
</reference>
<evidence type="ECO:0000313" key="2">
    <source>
        <dbReference type="Proteomes" id="UP000499080"/>
    </source>
</evidence>
<dbReference type="OrthoDB" id="8008816at2759"/>
<sequence length="87" mass="10313">MCPSAKQVILARILHFFDNLRAAPFLGHGKKHLHPGWLFEFAKEHLNYFDDRQSPSCSWQRTDVEMELIEQVEEKARKEQQSEDEDK</sequence>
<proteinExistence type="predicted"/>
<evidence type="ECO:0000313" key="1">
    <source>
        <dbReference type="EMBL" id="GBM97292.1"/>
    </source>
</evidence>
<dbReference type="AlphaFoldDB" id="A0A4Y2K7N5"/>
<name>A0A4Y2K7N5_ARAVE</name>
<organism evidence="1 2">
    <name type="scientific">Araneus ventricosus</name>
    <name type="common">Orbweaver spider</name>
    <name type="synonym">Epeira ventricosa</name>
    <dbReference type="NCBI Taxonomy" id="182803"/>
    <lineage>
        <taxon>Eukaryota</taxon>
        <taxon>Metazoa</taxon>
        <taxon>Ecdysozoa</taxon>
        <taxon>Arthropoda</taxon>
        <taxon>Chelicerata</taxon>
        <taxon>Arachnida</taxon>
        <taxon>Araneae</taxon>
        <taxon>Araneomorphae</taxon>
        <taxon>Entelegynae</taxon>
        <taxon>Araneoidea</taxon>
        <taxon>Araneidae</taxon>
        <taxon>Araneus</taxon>
    </lineage>
</organism>